<accession>A0A1R3GY11</accession>
<comment type="caution">
    <text evidence="1">The sequence shown here is derived from an EMBL/GenBank/DDBJ whole genome shotgun (WGS) entry which is preliminary data.</text>
</comment>
<evidence type="ECO:0000313" key="1">
    <source>
        <dbReference type="EMBL" id="OMO63014.1"/>
    </source>
</evidence>
<reference evidence="2" key="1">
    <citation type="submission" date="2013-09" db="EMBL/GenBank/DDBJ databases">
        <title>Corchorus olitorius genome sequencing.</title>
        <authorList>
            <person name="Alam M."/>
            <person name="Haque M.S."/>
            <person name="Islam M.S."/>
            <person name="Emdad E.M."/>
            <person name="Islam M.M."/>
            <person name="Ahmed B."/>
            <person name="Halim A."/>
            <person name="Hossen Q.M.M."/>
            <person name="Hossain M.Z."/>
            <person name="Ahmed R."/>
            <person name="Khan M.M."/>
            <person name="Islam R."/>
            <person name="Rashid M.M."/>
            <person name="Khan S.A."/>
            <person name="Rahman M.S."/>
            <person name="Alam M."/>
            <person name="Yahiya A.S."/>
            <person name="Khan M.S."/>
            <person name="Azam M.S."/>
            <person name="Haque T."/>
            <person name="Lashkar M.Z.H."/>
            <person name="Akhand A.I."/>
            <person name="Morshed G."/>
            <person name="Roy S."/>
            <person name="Uddin K.S."/>
            <person name="Rabeya T."/>
            <person name="Hossain A.S."/>
            <person name="Chowdhury A."/>
            <person name="Snigdha A.R."/>
            <person name="Mortoza M.S."/>
            <person name="Matin S.A."/>
            <person name="Hoque S.M.E."/>
            <person name="Islam M.K."/>
            <person name="Roy D.K."/>
            <person name="Haider R."/>
            <person name="Moosa M.M."/>
            <person name="Elias S.M."/>
            <person name="Hasan A.M."/>
            <person name="Jahan S."/>
            <person name="Shafiuddin M."/>
            <person name="Mahmood N."/>
            <person name="Shommy N.S."/>
        </authorList>
    </citation>
    <scope>NUCLEOTIDE SEQUENCE [LARGE SCALE GENOMIC DNA]</scope>
    <source>
        <strain evidence="2">cv. O-4</strain>
    </source>
</reference>
<evidence type="ECO:0000313" key="2">
    <source>
        <dbReference type="Proteomes" id="UP000187203"/>
    </source>
</evidence>
<gene>
    <name evidence="1" type="ORF">COLO4_32779</name>
</gene>
<name>A0A1R3GY11_9ROSI</name>
<organism evidence="1 2">
    <name type="scientific">Corchorus olitorius</name>
    <dbReference type="NCBI Taxonomy" id="93759"/>
    <lineage>
        <taxon>Eukaryota</taxon>
        <taxon>Viridiplantae</taxon>
        <taxon>Streptophyta</taxon>
        <taxon>Embryophyta</taxon>
        <taxon>Tracheophyta</taxon>
        <taxon>Spermatophyta</taxon>
        <taxon>Magnoliopsida</taxon>
        <taxon>eudicotyledons</taxon>
        <taxon>Gunneridae</taxon>
        <taxon>Pentapetalae</taxon>
        <taxon>rosids</taxon>
        <taxon>malvids</taxon>
        <taxon>Malvales</taxon>
        <taxon>Malvaceae</taxon>
        <taxon>Grewioideae</taxon>
        <taxon>Apeibeae</taxon>
        <taxon>Corchorus</taxon>
    </lineage>
</organism>
<dbReference type="Proteomes" id="UP000187203">
    <property type="component" value="Unassembled WGS sequence"/>
</dbReference>
<protein>
    <submittedName>
        <fullName evidence="1">Uncharacterized protein</fullName>
    </submittedName>
</protein>
<dbReference type="EMBL" id="AWUE01021211">
    <property type="protein sequence ID" value="OMO63014.1"/>
    <property type="molecule type" value="Genomic_DNA"/>
</dbReference>
<sequence length="47" mass="5526">MRDRFKIVRLQLQGCVGWRETVENGERGYGVRREGDYGVRRDGVLSR</sequence>
<keyword evidence="2" id="KW-1185">Reference proteome</keyword>
<dbReference type="AlphaFoldDB" id="A0A1R3GY11"/>
<proteinExistence type="predicted"/>